<dbReference type="GeneID" id="62196260"/>
<dbReference type="KEGG" id="bnn:FOA43_002859"/>
<sequence>MILEQQFSRSVLVTGGAGFIGSNFLRAVCTSQDYQDVKFTCIDKLSYVSDNTTKFIDDLLKEDNFEFIKADISEEYDLLYRLIVEQELFTDVIHFAAESSVDRSFEDPLFFTKNNVLAAQNLLECVRLIGNKRGDPHHVKFIHISTDEVYGEQRTNESAAENTLLSPSNPYSASKGAIDLIINAYIKSFQLFAVLIRSNNVYGYHQYPEKIIPMTLYSLCHRQPIRIHGDGHNKRRYLFIDDFVSAVLTVWNKSEPYEIYNVGSDDEVTNIDMVNLIIRQYKQWKPYSTIPPITYVTDRKFNDDRYDVDFTKIRRLGWKPQTTLQQGLDKVIRS</sequence>
<evidence type="ECO:0000259" key="1">
    <source>
        <dbReference type="Pfam" id="PF16363"/>
    </source>
</evidence>
<dbReference type="AlphaFoldDB" id="A0A875S8U1"/>
<keyword evidence="3" id="KW-1185">Reference proteome</keyword>
<dbReference type="InterPro" id="IPR036291">
    <property type="entry name" value="NAD(P)-bd_dom_sf"/>
</dbReference>
<evidence type="ECO:0000313" key="2">
    <source>
        <dbReference type="EMBL" id="QPG75504.1"/>
    </source>
</evidence>
<dbReference type="Gene3D" id="3.90.25.10">
    <property type="entry name" value="UDP-galactose 4-epimerase, domain 1"/>
    <property type="match status" value="1"/>
</dbReference>
<dbReference type="OrthoDB" id="331544at2759"/>
<feature type="domain" description="NAD(P)-binding" evidence="1">
    <location>
        <begin position="12"/>
        <end position="330"/>
    </location>
</feature>
<protein>
    <recommendedName>
        <fullName evidence="1">NAD(P)-binding domain-containing protein</fullName>
    </recommendedName>
</protein>
<dbReference type="Pfam" id="PF16363">
    <property type="entry name" value="GDP_Man_Dehyd"/>
    <property type="match status" value="1"/>
</dbReference>
<accession>A0A875S8U1</accession>
<dbReference type="InterPro" id="IPR016040">
    <property type="entry name" value="NAD(P)-bd_dom"/>
</dbReference>
<dbReference type="SUPFAM" id="SSF51735">
    <property type="entry name" value="NAD(P)-binding Rossmann-fold domains"/>
    <property type="match status" value="1"/>
</dbReference>
<gene>
    <name evidence="2" type="ORF">FOA43_002859</name>
</gene>
<dbReference type="EMBL" id="CP064814">
    <property type="protein sequence ID" value="QPG75504.1"/>
    <property type="molecule type" value="Genomic_DNA"/>
</dbReference>
<evidence type="ECO:0000313" key="3">
    <source>
        <dbReference type="Proteomes" id="UP000662931"/>
    </source>
</evidence>
<name>A0A875S8U1_EENNA</name>
<organism evidence="2 3">
    <name type="scientific">Eeniella nana</name>
    <name type="common">Yeast</name>
    <name type="synonym">Brettanomyces nanus</name>
    <dbReference type="NCBI Taxonomy" id="13502"/>
    <lineage>
        <taxon>Eukaryota</taxon>
        <taxon>Fungi</taxon>
        <taxon>Dikarya</taxon>
        <taxon>Ascomycota</taxon>
        <taxon>Saccharomycotina</taxon>
        <taxon>Pichiomycetes</taxon>
        <taxon>Pichiales</taxon>
        <taxon>Pichiaceae</taxon>
        <taxon>Brettanomyces</taxon>
    </lineage>
</organism>
<dbReference type="RefSeq" id="XP_038779069.1">
    <property type="nucleotide sequence ID" value="XM_038923141.1"/>
</dbReference>
<dbReference type="FunFam" id="3.40.50.720:FF:000304">
    <property type="entry name" value="UDP-glucose 4,6-dehydratase"/>
    <property type="match status" value="1"/>
</dbReference>
<dbReference type="GO" id="GO:0009225">
    <property type="term" value="P:nucleotide-sugar metabolic process"/>
    <property type="evidence" value="ECO:0007669"/>
    <property type="project" value="UniProtKB-ARBA"/>
</dbReference>
<proteinExistence type="predicted"/>
<dbReference type="Gene3D" id="3.40.50.720">
    <property type="entry name" value="NAD(P)-binding Rossmann-like Domain"/>
    <property type="match status" value="1"/>
</dbReference>
<dbReference type="PANTHER" id="PTHR43000">
    <property type="entry name" value="DTDP-D-GLUCOSE 4,6-DEHYDRATASE-RELATED"/>
    <property type="match status" value="1"/>
</dbReference>
<dbReference type="Proteomes" id="UP000662931">
    <property type="component" value="Chromosome 3"/>
</dbReference>
<reference evidence="2" key="1">
    <citation type="submission" date="2020-10" db="EMBL/GenBank/DDBJ databases">
        <authorList>
            <person name="Roach M.J.R."/>
        </authorList>
    </citation>
    <scope>NUCLEOTIDE SEQUENCE</scope>
    <source>
        <strain evidence="2">CBS 1945</strain>
    </source>
</reference>